<proteinExistence type="predicted"/>
<dbReference type="InterPro" id="IPR035093">
    <property type="entry name" value="RelE/ParE_toxin_dom_sf"/>
</dbReference>
<dbReference type="RefSeq" id="WP_196274811.1">
    <property type="nucleotide sequence ID" value="NZ_JADQDC010000003.1"/>
</dbReference>
<protein>
    <submittedName>
        <fullName evidence="2">Type II toxin-antitoxin system RelE/ParE family toxin</fullName>
    </submittedName>
</protein>
<reference evidence="2 3" key="1">
    <citation type="submission" date="2020-11" db="EMBL/GenBank/DDBJ databases">
        <title>The genome sequence of Novosphingobium sp. 1Y9A.</title>
        <authorList>
            <person name="Liu Y."/>
        </authorList>
    </citation>
    <scope>NUCLEOTIDE SEQUENCE [LARGE SCALE GENOMIC DNA]</scope>
    <source>
        <strain evidence="2 3">1Y9A</strain>
    </source>
</reference>
<sequence>MTVFRLEPGAAVRLDEIYLYTRDVWGDEQAERYIRSLFDTFDAIAARKVVWRRIPAEFGVDGWFIRHERHYIYWKSAEDGAVGIVAILHERMHRIARLKVETK</sequence>
<evidence type="ECO:0000313" key="3">
    <source>
        <dbReference type="Proteomes" id="UP000600799"/>
    </source>
</evidence>
<accession>A0ABS0HDV9</accession>
<dbReference type="Proteomes" id="UP000600799">
    <property type="component" value="Unassembled WGS sequence"/>
</dbReference>
<evidence type="ECO:0000256" key="1">
    <source>
        <dbReference type="ARBA" id="ARBA00022649"/>
    </source>
</evidence>
<dbReference type="InterPro" id="IPR007712">
    <property type="entry name" value="RelE/ParE_toxin"/>
</dbReference>
<dbReference type="Pfam" id="PF05016">
    <property type="entry name" value="ParE_toxin"/>
    <property type="match status" value="1"/>
</dbReference>
<evidence type="ECO:0000313" key="2">
    <source>
        <dbReference type="EMBL" id="MBF9150454.1"/>
    </source>
</evidence>
<name>A0ABS0HDV9_9SPHN</name>
<dbReference type="EMBL" id="JADQDC010000003">
    <property type="protein sequence ID" value="MBF9150454.1"/>
    <property type="molecule type" value="Genomic_DNA"/>
</dbReference>
<keyword evidence="1" id="KW-1277">Toxin-antitoxin system</keyword>
<dbReference type="Gene3D" id="3.30.2310.20">
    <property type="entry name" value="RelE-like"/>
    <property type="match status" value="1"/>
</dbReference>
<organism evidence="2 3">
    <name type="scientific">Novosphingobium jiangmenense</name>
    <dbReference type="NCBI Taxonomy" id="2791981"/>
    <lineage>
        <taxon>Bacteria</taxon>
        <taxon>Pseudomonadati</taxon>
        <taxon>Pseudomonadota</taxon>
        <taxon>Alphaproteobacteria</taxon>
        <taxon>Sphingomonadales</taxon>
        <taxon>Sphingomonadaceae</taxon>
        <taxon>Novosphingobium</taxon>
    </lineage>
</organism>
<keyword evidence="3" id="KW-1185">Reference proteome</keyword>
<comment type="caution">
    <text evidence="2">The sequence shown here is derived from an EMBL/GenBank/DDBJ whole genome shotgun (WGS) entry which is preliminary data.</text>
</comment>
<gene>
    <name evidence="2" type="ORF">I2488_05525</name>
</gene>